<gene>
    <name evidence="2" type="ORF">GCM10011333_29370</name>
</gene>
<feature type="compositionally biased region" description="Low complexity" evidence="1">
    <location>
        <begin position="172"/>
        <end position="193"/>
    </location>
</feature>
<dbReference type="SUPFAM" id="SSF54637">
    <property type="entry name" value="Thioesterase/thiol ester dehydrase-isomerase"/>
    <property type="match status" value="1"/>
</dbReference>
<dbReference type="InterPro" id="IPR051490">
    <property type="entry name" value="THEM6_lcsJ_thioesterase"/>
</dbReference>
<name>A0A8J2U098_9MICO</name>
<proteinExistence type="predicted"/>
<evidence type="ECO:0000313" key="3">
    <source>
        <dbReference type="Proteomes" id="UP000616114"/>
    </source>
</evidence>
<dbReference type="PANTHER" id="PTHR12475">
    <property type="match status" value="1"/>
</dbReference>
<dbReference type="Pfam" id="PF13279">
    <property type="entry name" value="4HBT_2"/>
    <property type="match status" value="1"/>
</dbReference>
<dbReference type="Gene3D" id="3.10.129.10">
    <property type="entry name" value="Hotdog Thioesterase"/>
    <property type="match status" value="1"/>
</dbReference>
<organism evidence="2 3">
    <name type="scientific">Sediminivirga luteola</name>
    <dbReference type="NCBI Taxonomy" id="1774748"/>
    <lineage>
        <taxon>Bacteria</taxon>
        <taxon>Bacillati</taxon>
        <taxon>Actinomycetota</taxon>
        <taxon>Actinomycetes</taxon>
        <taxon>Micrococcales</taxon>
        <taxon>Brevibacteriaceae</taxon>
        <taxon>Sediminivirga</taxon>
    </lineage>
</organism>
<feature type="compositionally biased region" description="Low complexity" evidence="1">
    <location>
        <begin position="200"/>
        <end position="221"/>
    </location>
</feature>
<dbReference type="AlphaFoldDB" id="A0A8J2U098"/>
<evidence type="ECO:0000313" key="2">
    <source>
        <dbReference type="EMBL" id="GGA24471.1"/>
    </source>
</evidence>
<protein>
    <recommendedName>
        <fullName evidence="4">Acyl-CoA thioesterase FadM</fullName>
    </recommendedName>
</protein>
<reference evidence="2" key="1">
    <citation type="journal article" date="2014" name="Int. J. Syst. Evol. Microbiol.">
        <title>Complete genome sequence of Corynebacterium casei LMG S-19264T (=DSM 44701T), isolated from a smear-ripened cheese.</title>
        <authorList>
            <consortium name="US DOE Joint Genome Institute (JGI-PGF)"/>
            <person name="Walter F."/>
            <person name="Albersmeier A."/>
            <person name="Kalinowski J."/>
            <person name="Ruckert C."/>
        </authorList>
    </citation>
    <scope>NUCLEOTIDE SEQUENCE</scope>
    <source>
        <strain evidence="2">CGMCC 1.12785</strain>
    </source>
</reference>
<dbReference type="PANTHER" id="PTHR12475:SF4">
    <property type="entry name" value="PROTEIN THEM6"/>
    <property type="match status" value="1"/>
</dbReference>
<dbReference type="InterPro" id="IPR029069">
    <property type="entry name" value="HotDog_dom_sf"/>
</dbReference>
<dbReference type="RefSeq" id="WP_188551653.1">
    <property type="nucleotide sequence ID" value="NZ_BMFY01000015.1"/>
</dbReference>
<evidence type="ECO:0000256" key="1">
    <source>
        <dbReference type="SAM" id="MobiDB-lite"/>
    </source>
</evidence>
<accession>A0A8J2U098</accession>
<feature type="region of interest" description="Disordered" evidence="1">
    <location>
        <begin position="172"/>
        <end position="221"/>
    </location>
</feature>
<dbReference type="EMBL" id="BMFY01000015">
    <property type="protein sequence ID" value="GGA24471.1"/>
    <property type="molecule type" value="Genomic_DNA"/>
</dbReference>
<comment type="caution">
    <text evidence="2">The sequence shown here is derived from an EMBL/GenBank/DDBJ whole genome shotgun (WGS) entry which is preliminary data.</text>
</comment>
<sequence length="221" mass="24333">MNLYLRMLLLMLRARRAPELGLWDTAMTPFRVVPSDLDPLLHMNNGKYLSLMDLGRLDLMLRSGFWDKLTARGWYPVVAAQTITYKRSLGPGRRFVLWTRILGIDERSVYLEQTFRIGDTVYASAVVRARLLKRSGGAVSYAELEELSGGFPDHLEVPAWVRRWAEDTRISGSGFVGSPSDSGSSDSDGDPSPVTHAVNPDSSDPGSSAPDGSDSPAAHHV</sequence>
<reference evidence="2" key="2">
    <citation type="submission" date="2020-09" db="EMBL/GenBank/DDBJ databases">
        <authorList>
            <person name="Sun Q."/>
            <person name="Zhou Y."/>
        </authorList>
    </citation>
    <scope>NUCLEOTIDE SEQUENCE</scope>
    <source>
        <strain evidence="2">CGMCC 1.12785</strain>
    </source>
</reference>
<dbReference type="CDD" id="cd00586">
    <property type="entry name" value="4HBT"/>
    <property type="match status" value="1"/>
</dbReference>
<keyword evidence="3" id="KW-1185">Reference proteome</keyword>
<dbReference type="Proteomes" id="UP000616114">
    <property type="component" value="Unassembled WGS sequence"/>
</dbReference>
<evidence type="ECO:0008006" key="4">
    <source>
        <dbReference type="Google" id="ProtNLM"/>
    </source>
</evidence>